<feature type="region of interest" description="Disordered" evidence="7">
    <location>
        <begin position="322"/>
        <end position="345"/>
    </location>
</feature>
<comment type="similarity">
    <text evidence="6">Belongs to the DarT ADP-ribosyltransferase family.</text>
</comment>
<dbReference type="GO" id="GO:0003677">
    <property type="term" value="F:DNA binding"/>
    <property type="evidence" value="ECO:0007669"/>
    <property type="project" value="UniProtKB-UniRule"/>
</dbReference>
<evidence type="ECO:0000256" key="2">
    <source>
        <dbReference type="ARBA" id="ARBA00022676"/>
    </source>
</evidence>
<keyword evidence="3 6" id="KW-0808">Transferase</keyword>
<evidence type="ECO:0000256" key="7">
    <source>
        <dbReference type="SAM" id="MobiDB-lite"/>
    </source>
</evidence>
<organism evidence="9 10">
    <name type="scientific">Tabrizicola oligotrophica</name>
    <dbReference type="NCBI Taxonomy" id="2710650"/>
    <lineage>
        <taxon>Bacteria</taxon>
        <taxon>Pseudomonadati</taxon>
        <taxon>Pseudomonadota</taxon>
        <taxon>Alphaproteobacteria</taxon>
        <taxon>Rhodobacterales</taxon>
        <taxon>Paracoccaceae</taxon>
        <taxon>Tabrizicola</taxon>
    </lineage>
</organism>
<evidence type="ECO:0000256" key="4">
    <source>
        <dbReference type="ARBA" id="ARBA00022695"/>
    </source>
</evidence>
<evidence type="ECO:0000256" key="1">
    <source>
        <dbReference type="ARBA" id="ARBA00022649"/>
    </source>
</evidence>
<dbReference type="GO" id="GO:0016757">
    <property type="term" value="F:glycosyltransferase activity"/>
    <property type="evidence" value="ECO:0007669"/>
    <property type="project" value="UniProtKB-UniRule"/>
</dbReference>
<dbReference type="AlphaFoldDB" id="A0A6M0QNK9"/>
<evidence type="ECO:0000256" key="6">
    <source>
        <dbReference type="PROSITE-ProRule" id="PRU01362"/>
    </source>
</evidence>
<feature type="domain" description="DarT" evidence="8">
    <location>
        <begin position="365"/>
        <end position="557"/>
    </location>
</feature>
<dbReference type="Pfam" id="PF14487">
    <property type="entry name" value="DarT"/>
    <property type="match status" value="1"/>
</dbReference>
<feature type="binding site" evidence="6">
    <location>
        <position position="378"/>
    </location>
    <ligand>
        <name>NAD(+)</name>
        <dbReference type="ChEBI" id="CHEBI:57540"/>
    </ligand>
</feature>
<gene>
    <name evidence="9" type="ORF">G4Z14_00015</name>
</gene>
<evidence type="ECO:0000256" key="5">
    <source>
        <dbReference type="ARBA" id="ARBA00023125"/>
    </source>
</evidence>
<feature type="compositionally biased region" description="Polar residues" evidence="7">
    <location>
        <begin position="261"/>
        <end position="270"/>
    </location>
</feature>
<evidence type="ECO:0000313" key="9">
    <source>
        <dbReference type="EMBL" id="NEY88671.1"/>
    </source>
</evidence>
<keyword evidence="2 6" id="KW-0328">Glycosyltransferase</keyword>
<sequence length="557" mass="61996">MTAVVFVWTAFTFLAAWATWLVLLQLATAWGTAWLMSSLFGKQGSTGKNPERSGKVPVATQQPLVPWAPISSSKPASVALEAKSLSHPDDGGRDIQQPSMRKPGFLEETNSKLLMEIEKLKTNEDFRRQLYGLRISIEVVLECGEREKRIAIDPEFAEEFEKVRQIIGSGEPEGLELSGVSLLPVQRSSLPPLVAQDRIQKLKDILDFLEKTHRRASQDVVLLEGVNKRASEPFLPFIKAQIDLLSQHLLLLSPPEAPHTASPTTGSSEGPNRKSGLFHVANRTTVSLLDTVTRMADEAHPTTVRTDSCALAGASNSLEQVTGSVSKANSPTAKPRAVSSNKVTDAVRPTERARIELVARELRIPHLVHFTRCENLLGILQHGLMSMTACEKKGLLPTRNDTNRFDAQTDGTSLSVTFPNYRMFWKYRQIMPDADWAILLISPRVLWEKDCAFYSHNAADARMIRLPREQMKSVQALRDMFAAGEGGRDAWLRPYDPTDPQAEVMVYETIEPDLVEAIAFETAEAQARHLPYLAHHESFHAGRGKGLFASRKHVRMN</sequence>
<feature type="binding site" evidence="6">
    <location>
        <position position="404"/>
    </location>
    <ligand>
        <name>NAD(+)</name>
        <dbReference type="ChEBI" id="CHEBI:57540"/>
    </ligand>
</feature>
<keyword evidence="10" id="KW-1185">Reference proteome</keyword>
<feature type="binding site" evidence="6">
    <location>
        <begin position="369"/>
        <end position="371"/>
    </location>
    <ligand>
        <name>NAD(+)</name>
        <dbReference type="ChEBI" id="CHEBI:57540"/>
    </ligand>
</feature>
<dbReference type="PROSITE" id="PS52018">
    <property type="entry name" value="DART"/>
    <property type="match status" value="1"/>
</dbReference>
<keyword evidence="4 6" id="KW-0548">Nucleotidyltransferase</keyword>
<feature type="region of interest" description="Disordered" evidence="7">
    <location>
        <begin position="255"/>
        <end position="274"/>
    </location>
</feature>
<reference evidence="9 10" key="1">
    <citation type="submission" date="2020-02" db="EMBL/GenBank/DDBJ databases">
        <authorList>
            <person name="Chen W.-M."/>
        </authorList>
    </citation>
    <scope>NUCLEOTIDE SEQUENCE [LARGE SCALE GENOMIC DNA]</scope>
    <source>
        <strain evidence="9 10">KMS-5</strain>
    </source>
</reference>
<evidence type="ECO:0000256" key="3">
    <source>
        <dbReference type="ARBA" id="ARBA00022679"/>
    </source>
</evidence>
<feature type="compositionally biased region" description="Polar residues" evidence="7">
    <location>
        <begin position="322"/>
        <end position="343"/>
    </location>
</feature>
<dbReference type="Proteomes" id="UP000477782">
    <property type="component" value="Unassembled WGS sequence"/>
</dbReference>
<accession>A0A6M0QNK9</accession>
<evidence type="ECO:0000313" key="10">
    <source>
        <dbReference type="Proteomes" id="UP000477782"/>
    </source>
</evidence>
<evidence type="ECO:0000259" key="8">
    <source>
        <dbReference type="PROSITE" id="PS52018"/>
    </source>
</evidence>
<comment type="catalytic activity">
    <reaction evidence="6">
        <text>a thymidine in DNA + NAD(+) = an N-(ADP-alpha-D-ribosyl)-thymidine in DNA + nicotinamide + H(+)</text>
        <dbReference type="Rhea" id="RHEA:71651"/>
        <dbReference type="Rhea" id="RHEA-COMP:13556"/>
        <dbReference type="Rhea" id="RHEA-COMP:18051"/>
        <dbReference type="ChEBI" id="CHEBI:15378"/>
        <dbReference type="ChEBI" id="CHEBI:17154"/>
        <dbReference type="ChEBI" id="CHEBI:57540"/>
        <dbReference type="ChEBI" id="CHEBI:137386"/>
        <dbReference type="ChEBI" id="CHEBI:191199"/>
    </reaction>
</comment>
<feature type="active site" description="Proton acceptor" evidence="6">
    <location>
        <position position="404"/>
    </location>
</feature>
<name>A0A6M0QNK9_9RHOB</name>
<dbReference type="GO" id="GO:0016779">
    <property type="term" value="F:nucleotidyltransferase activity"/>
    <property type="evidence" value="ECO:0007669"/>
    <property type="project" value="UniProtKB-UniRule"/>
</dbReference>
<protein>
    <submittedName>
        <fullName evidence="9">DUF4433 domain-containing protein</fullName>
    </submittedName>
</protein>
<feature type="active site" evidence="6">
    <location>
        <position position="503"/>
    </location>
</feature>
<keyword evidence="5 6" id="KW-0238">DNA-binding</keyword>
<proteinExistence type="inferred from homology"/>
<keyword evidence="1 6" id="KW-1277">Toxin-antitoxin system</keyword>
<dbReference type="InterPro" id="IPR029494">
    <property type="entry name" value="DarT"/>
</dbReference>
<comment type="caution">
    <text evidence="6">Lacks conserved residue(s) required for the propagation of feature annotation.</text>
</comment>
<comment type="caution">
    <text evidence="9">The sequence shown here is derived from an EMBL/GenBank/DDBJ whole genome shotgun (WGS) entry which is preliminary data.</text>
</comment>
<dbReference type="RefSeq" id="WP_164622698.1">
    <property type="nucleotide sequence ID" value="NZ_JAAIVJ010000001.1"/>
</dbReference>
<dbReference type="EMBL" id="JAAIVJ010000001">
    <property type="protein sequence ID" value="NEY88671.1"/>
    <property type="molecule type" value="Genomic_DNA"/>
</dbReference>